<keyword evidence="5" id="KW-0539">Nucleus</keyword>
<evidence type="ECO:0000256" key="5">
    <source>
        <dbReference type="ARBA" id="ARBA00023242"/>
    </source>
</evidence>
<proteinExistence type="predicted"/>
<evidence type="ECO:0000256" key="6">
    <source>
        <dbReference type="SAM" id="MobiDB-lite"/>
    </source>
</evidence>
<dbReference type="OrthoDB" id="6159649at2759"/>
<accession>A0A9W9ZW53</accession>
<dbReference type="InterPro" id="IPR004170">
    <property type="entry name" value="WWE_dom"/>
</dbReference>
<keyword evidence="3 9" id="KW-0808">Transferase</keyword>
<dbReference type="GO" id="GO:0010629">
    <property type="term" value="P:negative regulation of gene expression"/>
    <property type="evidence" value="ECO:0007669"/>
    <property type="project" value="TreeGrafter"/>
</dbReference>
<comment type="subcellular location">
    <subcellularLocation>
        <location evidence="1">Nucleus</location>
    </subcellularLocation>
</comment>
<dbReference type="GO" id="GO:0005634">
    <property type="term" value="C:nucleus"/>
    <property type="evidence" value="ECO:0007669"/>
    <property type="project" value="UniProtKB-SubCell"/>
</dbReference>
<dbReference type="PROSITE" id="PS50918">
    <property type="entry name" value="WWE"/>
    <property type="match status" value="1"/>
</dbReference>
<dbReference type="InterPro" id="IPR052056">
    <property type="entry name" value="Mono-ARTD/PARP"/>
</dbReference>
<protein>
    <submittedName>
        <fullName evidence="9">Positive regulation of interleukin-4-mediated signaling pathway</fullName>
        <ecNumber evidence="9">2.4.2.30</ecNumber>
    </submittedName>
</protein>
<dbReference type="GO" id="GO:0003950">
    <property type="term" value="F:NAD+ poly-ADP-ribosyltransferase activity"/>
    <property type="evidence" value="ECO:0007669"/>
    <property type="project" value="UniProtKB-EC"/>
</dbReference>
<dbReference type="PANTHER" id="PTHR14453:SF67">
    <property type="entry name" value="POLY [ADP-RIBOSE] POLYMERASE"/>
    <property type="match status" value="1"/>
</dbReference>
<feature type="region of interest" description="Disordered" evidence="6">
    <location>
        <begin position="42"/>
        <end position="63"/>
    </location>
</feature>
<keyword evidence="4" id="KW-0520">NAD</keyword>
<dbReference type="InterPro" id="IPR002589">
    <property type="entry name" value="Macro_dom"/>
</dbReference>
<evidence type="ECO:0000259" key="8">
    <source>
        <dbReference type="PROSITE" id="PS51154"/>
    </source>
</evidence>
<dbReference type="PROSITE" id="PS51154">
    <property type="entry name" value="MACRO"/>
    <property type="match status" value="1"/>
</dbReference>
<evidence type="ECO:0000256" key="1">
    <source>
        <dbReference type="ARBA" id="ARBA00004123"/>
    </source>
</evidence>
<feature type="domain" description="Macro" evidence="8">
    <location>
        <begin position="69"/>
        <end position="244"/>
    </location>
</feature>
<keyword evidence="10" id="KW-1185">Reference proteome</keyword>
<evidence type="ECO:0000256" key="4">
    <source>
        <dbReference type="ARBA" id="ARBA00023027"/>
    </source>
</evidence>
<sequence>MIEAAVDYSQANPESPLEEFRFVVFSGDQKGITTFEEKFGEFKKDHKPGPKHRQRAARKPTTSTPVAAEFQCKEIHVGEVVLKVLKGDITKESSDAICNVVTQDLDMNIGTLSRAIFKACGSTVEEELKSKGSQRPGSVVTTSAGSLSVKHIVHMVVGSGTKQHLQTCVEKALKEADSLGLRSVSIPAVGSGGLGRTAEGSAEVVFGAIRAATARPFNSIREVTVVVFDASVIGAFVVELEAIQKETGDSYPDCDEEDEDQVEGALEASTDELTKKRCRQKVIVHGRLESFDAAMAALKDGVARACSDPRVIKHDIISRLPKRCIRELKRMSRVRDVKLYQPEPDTIRLEGLPKDVMDINSEVSNVIQEQLEIKYKDERAEQMSKNVQWYLVNPAGKLDPFEKMANNEIESAFKEKKPSLLFTHQNLKAEINFGNKEVTFLRTGAIKRVLRKDVLPLPDEWDPQPRDDSGKPEILHLVSLAQESQEYKGVQEKFFQSMRGKRPLLTSREFKIHPCLTHTC</sequence>
<name>A0A9W9ZW53_9CNID</name>
<dbReference type="Pfam" id="PF01661">
    <property type="entry name" value="Macro"/>
    <property type="match status" value="1"/>
</dbReference>
<keyword evidence="2 9" id="KW-0328">Glycosyltransferase</keyword>
<evidence type="ECO:0000313" key="9">
    <source>
        <dbReference type="EMBL" id="KAJ7388279.1"/>
    </source>
</evidence>
<dbReference type="PANTHER" id="PTHR14453">
    <property type="entry name" value="PARP/ZINC FINGER CCCH TYPE DOMAIN CONTAINING PROTEIN"/>
    <property type="match status" value="1"/>
</dbReference>
<evidence type="ECO:0000256" key="3">
    <source>
        <dbReference type="ARBA" id="ARBA00022679"/>
    </source>
</evidence>
<evidence type="ECO:0000256" key="2">
    <source>
        <dbReference type="ARBA" id="ARBA00022676"/>
    </source>
</evidence>
<dbReference type="InterPro" id="IPR037197">
    <property type="entry name" value="WWE_dom_sf"/>
</dbReference>
<dbReference type="EC" id="2.4.2.30" evidence="9"/>
<feature type="domain" description="WWE" evidence="7">
    <location>
        <begin position="375"/>
        <end position="452"/>
    </location>
</feature>
<dbReference type="EMBL" id="MU825519">
    <property type="protein sequence ID" value="KAJ7388279.1"/>
    <property type="molecule type" value="Genomic_DNA"/>
</dbReference>
<dbReference type="Gene3D" id="3.30.720.50">
    <property type="match status" value="1"/>
</dbReference>
<dbReference type="SUPFAM" id="SSF117839">
    <property type="entry name" value="WWE domain"/>
    <property type="match status" value="1"/>
</dbReference>
<dbReference type="AlphaFoldDB" id="A0A9W9ZW53"/>
<reference evidence="9" key="1">
    <citation type="submission" date="2023-01" db="EMBL/GenBank/DDBJ databases">
        <title>Genome assembly of the deep-sea coral Lophelia pertusa.</title>
        <authorList>
            <person name="Herrera S."/>
            <person name="Cordes E."/>
        </authorList>
    </citation>
    <scope>NUCLEOTIDE SEQUENCE</scope>
    <source>
        <strain evidence="9">USNM1676648</strain>
        <tissue evidence="9">Polyp</tissue>
    </source>
</reference>
<organism evidence="9 10">
    <name type="scientific">Desmophyllum pertusum</name>
    <dbReference type="NCBI Taxonomy" id="174260"/>
    <lineage>
        <taxon>Eukaryota</taxon>
        <taxon>Metazoa</taxon>
        <taxon>Cnidaria</taxon>
        <taxon>Anthozoa</taxon>
        <taxon>Hexacorallia</taxon>
        <taxon>Scleractinia</taxon>
        <taxon>Caryophylliina</taxon>
        <taxon>Caryophylliidae</taxon>
        <taxon>Desmophyllum</taxon>
    </lineage>
</organism>
<dbReference type="Proteomes" id="UP001163046">
    <property type="component" value="Unassembled WGS sequence"/>
</dbReference>
<evidence type="ECO:0000313" key="10">
    <source>
        <dbReference type="Proteomes" id="UP001163046"/>
    </source>
</evidence>
<dbReference type="Gene3D" id="3.40.220.10">
    <property type="entry name" value="Leucine Aminopeptidase, subunit E, domain 1"/>
    <property type="match status" value="1"/>
</dbReference>
<dbReference type="InterPro" id="IPR043472">
    <property type="entry name" value="Macro_dom-like"/>
</dbReference>
<feature type="compositionally biased region" description="Basic residues" evidence="6">
    <location>
        <begin position="49"/>
        <end position="58"/>
    </location>
</feature>
<dbReference type="GO" id="GO:0005737">
    <property type="term" value="C:cytoplasm"/>
    <property type="evidence" value="ECO:0007669"/>
    <property type="project" value="TreeGrafter"/>
</dbReference>
<dbReference type="GO" id="GO:0003714">
    <property type="term" value="F:transcription corepressor activity"/>
    <property type="evidence" value="ECO:0007669"/>
    <property type="project" value="TreeGrafter"/>
</dbReference>
<comment type="caution">
    <text evidence="9">The sequence shown here is derived from an EMBL/GenBank/DDBJ whole genome shotgun (WGS) entry which is preliminary data.</text>
</comment>
<dbReference type="SMART" id="SM00506">
    <property type="entry name" value="A1pp"/>
    <property type="match status" value="1"/>
</dbReference>
<gene>
    <name evidence="9" type="primary">PARP14_32</name>
    <name evidence="9" type="ORF">OS493_038819</name>
</gene>
<dbReference type="SUPFAM" id="SSF52949">
    <property type="entry name" value="Macro domain-like"/>
    <property type="match status" value="1"/>
</dbReference>
<evidence type="ECO:0000259" key="7">
    <source>
        <dbReference type="PROSITE" id="PS50918"/>
    </source>
</evidence>